<dbReference type="InterPro" id="IPR013328">
    <property type="entry name" value="6PGD_dom2"/>
</dbReference>
<evidence type="ECO:0000313" key="19">
    <source>
        <dbReference type="Proteomes" id="UP000178109"/>
    </source>
</evidence>
<dbReference type="GO" id="GO:0008654">
    <property type="term" value="P:phospholipid biosynthetic process"/>
    <property type="evidence" value="ECO:0007669"/>
    <property type="project" value="UniProtKB-KW"/>
</dbReference>
<dbReference type="InterPro" id="IPR036291">
    <property type="entry name" value="NAD(P)-bd_dom_sf"/>
</dbReference>
<dbReference type="GO" id="GO:0005975">
    <property type="term" value="P:carbohydrate metabolic process"/>
    <property type="evidence" value="ECO:0007669"/>
    <property type="project" value="InterPro"/>
</dbReference>
<feature type="domain" description="Glycerol-3-phosphate dehydrogenase NAD-dependent C-terminal" evidence="17">
    <location>
        <begin position="184"/>
        <end position="323"/>
    </location>
</feature>
<evidence type="ECO:0000313" key="18">
    <source>
        <dbReference type="EMBL" id="OGY92429.1"/>
    </source>
</evidence>
<dbReference type="InterPro" id="IPR008927">
    <property type="entry name" value="6-PGluconate_DH-like_C_sf"/>
</dbReference>
<feature type="binding site" evidence="9">
    <location>
        <position position="141"/>
    </location>
    <ligand>
        <name>sn-glycerol 3-phosphate</name>
        <dbReference type="ChEBI" id="CHEBI:57597"/>
    </ligand>
</feature>
<evidence type="ECO:0000256" key="1">
    <source>
        <dbReference type="ARBA" id="ARBA00011009"/>
    </source>
</evidence>
<accession>A0A1G2BV48</accession>
<comment type="pathway">
    <text evidence="9">Membrane lipid metabolism; glycerophospholipid metabolism.</text>
</comment>
<feature type="active site" description="Proton acceptor" evidence="9 10">
    <location>
        <position position="195"/>
    </location>
</feature>
<dbReference type="AlphaFoldDB" id="A0A1G2BV48"/>
<keyword evidence="15" id="KW-0472">Membrane</keyword>
<feature type="binding site" evidence="12">
    <location>
        <position position="259"/>
    </location>
    <ligand>
        <name>NAD(+)</name>
        <dbReference type="ChEBI" id="CHEBI:57540"/>
    </ligand>
</feature>
<feature type="binding site" evidence="12">
    <location>
        <begin position="10"/>
        <end position="15"/>
    </location>
    <ligand>
        <name>NAD(+)</name>
        <dbReference type="ChEBI" id="CHEBI:57540"/>
    </ligand>
</feature>
<feature type="binding site" evidence="9">
    <location>
        <position position="258"/>
    </location>
    <ligand>
        <name>sn-glycerol 3-phosphate</name>
        <dbReference type="ChEBI" id="CHEBI:57597"/>
    </ligand>
</feature>
<keyword evidence="6 9" id="KW-0443">Lipid metabolism</keyword>
<dbReference type="Gene3D" id="1.10.1040.10">
    <property type="entry name" value="N-(1-d-carboxylethyl)-l-norvaline Dehydrogenase, domain 2"/>
    <property type="match status" value="1"/>
</dbReference>
<evidence type="ECO:0000256" key="12">
    <source>
        <dbReference type="PIRSR" id="PIRSR000114-3"/>
    </source>
</evidence>
<dbReference type="NCBIfam" id="NF000940">
    <property type="entry name" value="PRK00094.1-2"/>
    <property type="match status" value="1"/>
</dbReference>
<dbReference type="InterPro" id="IPR011128">
    <property type="entry name" value="G3P_DH_NAD-dep_N"/>
</dbReference>
<dbReference type="Proteomes" id="UP000178109">
    <property type="component" value="Unassembled WGS sequence"/>
</dbReference>
<feature type="domain" description="Glycerol-3-phosphate dehydrogenase NAD-dependent N-terminal" evidence="16">
    <location>
        <begin position="6"/>
        <end position="162"/>
    </location>
</feature>
<name>A0A1G2BV48_9BACT</name>
<evidence type="ECO:0000256" key="3">
    <source>
        <dbReference type="ARBA" id="ARBA00022857"/>
    </source>
</evidence>
<reference evidence="18 19" key="1">
    <citation type="journal article" date="2016" name="Nat. Commun.">
        <title>Thousands of microbial genomes shed light on interconnected biogeochemical processes in an aquifer system.</title>
        <authorList>
            <person name="Anantharaman K."/>
            <person name="Brown C.T."/>
            <person name="Hug L.A."/>
            <person name="Sharon I."/>
            <person name="Castelle C.J."/>
            <person name="Probst A.J."/>
            <person name="Thomas B.C."/>
            <person name="Singh A."/>
            <person name="Wilkins M.J."/>
            <person name="Karaoz U."/>
            <person name="Brodie E.L."/>
            <person name="Williams K.H."/>
            <person name="Hubbard S.S."/>
            <person name="Banfield J.F."/>
        </authorList>
    </citation>
    <scope>NUCLEOTIDE SEQUENCE [LARGE SCALE GENOMIC DNA]</scope>
</reference>
<dbReference type="PRINTS" id="PR00077">
    <property type="entry name" value="GPDHDRGNASE"/>
</dbReference>
<evidence type="ECO:0000256" key="14">
    <source>
        <dbReference type="RuleBase" id="RU000439"/>
    </source>
</evidence>
<dbReference type="NCBIfam" id="NF000942">
    <property type="entry name" value="PRK00094.1-4"/>
    <property type="match status" value="1"/>
</dbReference>
<feature type="binding site" evidence="9">
    <location>
        <position position="248"/>
    </location>
    <ligand>
        <name>sn-glycerol 3-phosphate</name>
        <dbReference type="ChEBI" id="CHEBI:57597"/>
    </ligand>
</feature>
<proteinExistence type="inferred from homology"/>
<dbReference type="SUPFAM" id="SSF48179">
    <property type="entry name" value="6-phosphogluconate dehydrogenase C-terminal domain-like"/>
    <property type="match status" value="1"/>
</dbReference>
<feature type="binding site" evidence="9">
    <location>
        <position position="260"/>
    </location>
    <ligand>
        <name>sn-glycerol 3-phosphate</name>
        <dbReference type="ChEBI" id="CHEBI:57597"/>
    </ligand>
</feature>
<protein>
    <recommendedName>
        <fullName evidence="9">Glycerol-3-phosphate dehydrogenase [NAD(P)+]</fullName>
        <ecNumber evidence="9">1.1.1.94</ecNumber>
    </recommendedName>
    <alternativeName>
        <fullName evidence="9">NAD(P)(+)-dependent glycerol-3-phosphate dehydrogenase</fullName>
    </alternativeName>
    <alternativeName>
        <fullName evidence="9">NAD(P)H-dependent dihydroxyacetone-phosphate reductase</fullName>
    </alternativeName>
</protein>
<dbReference type="Pfam" id="PF07479">
    <property type="entry name" value="NAD_Gly3P_dh_C"/>
    <property type="match status" value="1"/>
</dbReference>
<comment type="function">
    <text evidence="9">Catalyzes the reduction of the glycolytic intermediate dihydroxyacetone phosphate (DHAP) to sn-glycerol 3-phosphate (G3P), the key precursor for phospholipid synthesis.</text>
</comment>
<dbReference type="UniPathway" id="UPA00940"/>
<keyword evidence="4 9" id="KW-0560">Oxidoreductase</keyword>
<comment type="catalytic activity">
    <reaction evidence="9">
        <text>sn-glycerol 3-phosphate + NAD(+) = dihydroxyacetone phosphate + NADH + H(+)</text>
        <dbReference type="Rhea" id="RHEA:11092"/>
        <dbReference type="ChEBI" id="CHEBI:15378"/>
        <dbReference type="ChEBI" id="CHEBI:57540"/>
        <dbReference type="ChEBI" id="CHEBI:57597"/>
        <dbReference type="ChEBI" id="CHEBI:57642"/>
        <dbReference type="ChEBI" id="CHEBI:57945"/>
        <dbReference type="EC" id="1.1.1.94"/>
    </reaction>
</comment>
<evidence type="ECO:0000256" key="4">
    <source>
        <dbReference type="ARBA" id="ARBA00023002"/>
    </source>
</evidence>
<feature type="binding site" evidence="11">
    <location>
        <begin position="259"/>
        <end position="260"/>
    </location>
    <ligand>
        <name>substrate</name>
    </ligand>
</feature>
<comment type="catalytic activity">
    <reaction evidence="9 14">
        <text>sn-glycerol 3-phosphate + NADP(+) = dihydroxyacetone phosphate + NADPH + H(+)</text>
        <dbReference type="Rhea" id="RHEA:11096"/>
        <dbReference type="ChEBI" id="CHEBI:15378"/>
        <dbReference type="ChEBI" id="CHEBI:57597"/>
        <dbReference type="ChEBI" id="CHEBI:57642"/>
        <dbReference type="ChEBI" id="CHEBI:57783"/>
        <dbReference type="ChEBI" id="CHEBI:58349"/>
        <dbReference type="EC" id="1.1.1.94"/>
    </reaction>
</comment>
<dbReference type="HAMAP" id="MF_00394">
    <property type="entry name" value="NAD_Glyc3P_dehydrog"/>
    <property type="match status" value="1"/>
</dbReference>
<dbReference type="GO" id="GO:0051287">
    <property type="term" value="F:NAD binding"/>
    <property type="evidence" value="ECO:0007669"/>
    <property type="project" value="InterPro"/>
</dbReference>
<dbReference type="EC" id="1.1.1.94" evidence="9"/>
<feature type="binding site" evidence="9">
    <location>
        <position position="108"/>
    </location>
    <ligand>
        <name>NADPH</name>
        <dbReference type="ChEBI" id="CHEBI:57783"/>
    </ligand>
</feature>
<evidence type="ECO:0000259" key="16">
    <source>
        <dbReference type="Pfam" id="PF01210"/>
    </source>
</evidence>
<dbReference type="PANTHER" id="PTHR11728">
    <property type="entry name" value="GLYCEROL-3-PHOSPHATE DEHYDROGENASE"/>
    <property type="match status" value="1"/>
</dbReference>
<keyword evidence="3 9" id="KW-0521">NADP</keyword>
<keyword evidence="7 9" id="KW-0594">Phospholipid biosynthesis</keyword>
<evidence type="ECO:0000256" key="6">
    <source>
        <dbReference type="ARBA" id="ARBA00023098"/>
    </source>
</evidence>
<feature type="binding site" evidence="9">
    <location>
        <position position="259"/>
    </location>
    <ligand>
        <name>NADPH</name>
        <dbReference type="ChEBI" id="CHEBI:57783"/>
    </ligand>
</feature>
<dbReference type="GO" id="GO:0006650">
    <property type="term" value="P:glycerophospholipid metabolic process"/>
    <property type="evidence" value="ECO:0007669"/>
    <property type="project" value="UniProtKB-UniRule"/>
</dbReference>
<keyword evidence="2 9" id="KW-0444">Lipid biosynthesis</keyword>
<dbReference type="FunFam" id="3.40.50.720:FF:000019">
    <property type="entry name" value="Glycerol-3-phosphate dehydrogenase [NAD(P)+]"/>
    <property type="match status" value="1"/>
</dbReference>
<dbReference type="GO" id="GO:0005829">
    <property type="term" value="C:cytosol"/>
    <property type="evidence" value="ECO:0007669"/>
    <property type="project" value="TreeGrafter"/>
</dbReference>
<dbReference type="GO" id="GO:0141153">
    <property type="term" value="F:glycerol-3-phosphate dehydrogenase (NADP+) activity"/>
    <property type="evidence" value="ECO:0007669"/>
    <property type="project" value="RHEA"/>
</dbReference>
<evidence type="ECO:0000256" key="2">
    <source>
        <dbReference type="ARBA" id="ARBA00022516"/>
    </source>
</evidence>
<feature type="binding site" evidence="9">
    <location>
        <position position="139"/>
    </location>
    <ligand>
        <name>sn-glycerol 3-phosphate</name>
        <dbReference type="ChEBI" id="CHEBI:57597"/>
    </ligand>
</feature>
<comment type="subcellular location">
    <subcellularLocation>
        <location evidence="9">Cytoplasm</location>
    </subcellularLocation>
</comment>
<dbReference type="STRING" id="1798553.A3H70_00445"/>
<keyword evidence="15" id="KW-1133">Transmembrane helix</keyword>
<evidence type="ECO:0000256" key="11">
    <source>
        <dbReference type="PIRSR" id="PIRSR000114-2"/>
    </source>
</evidence>
<dbReference type="Pfam" id="PF01210">
    <property type="entry name" value="NAD_Gly3P_dh_N"/>
    <property type="match status" value="1"/>
</dbReference>
<feature type="transmembrane region" description="Helical" evidence="15">
    <location>
        <begin position="6"/>
        <end position="27"/>
    </location>
</feature>
<dbReference type="PIRSF" id="PIRSF000114">
    <property type="entry name" value="Glycerol-3-P_dh"/>
    <property type="match status" value="1"/>
</dbReference>
<sequence>MQQPTVTILGAGAMGMALATILSANGYKICFWDMDEKVVAGINQKHRNPRSFPDIKLPETVSAEADITKAVFGADMIILAVASVGMRPVCQKIEGAIGRNCVVVNIAKGLEAGSLKTMPEVITEVLAATFRDQIIAISGPTLAEEVAGKIPSAAMLASRKDNAYCQRAKAALSSNWFRLYETRDMVGVAMGGVVKHSLAIIAGISDGLKYGSDTRAWLLTEGFREVSRLVWKMGGQEETVYGLAGLGDALATCFSVESRNRQFGELLGKGKSLERALALVGQTVEGVPAVESLHKLALRERLNLPLLQALYDIIVLKKSASKIFASFVKT</sequence>
<keyword evidence="9" id="KW-0547">Nucleotide-binding</keyword>
<comment type="caution">
    <text evidence="18">The sequence shown here is derived from an EMBL/GenBank/DDBJ whole genome shotgun (WGS) entry which is preliminary data.</text>
</comment>
<feature type="binding site" evidence="9">
    <location>
        <position position="108"/>
    </location>
    <ligand>
        <name>sn-glycerol 3-phosphate</name>
        <dbReference type="ChEBI" id="CHEBI:57597"/>
    </ligand>
</feature>
<dbReference type="SUPFAM" id="SSF51735">
    <property type="entry name" value="NAD(P)-binding Rossmann-fold domains"/>
    <property type="match status" value="1"/>
</dbReference>
<feature type="binding site" evidence="9">
    <location>
        <position position="259"/>
    </location>
    <ligand>
        <name>sn-glycerol 3-phosphate</name>
        <dbReference type="ChEBI" id="CHEBI:57597"/>
    </ligand>
</feature>
<feature type="binding site" evidence="12">
    <location>
        <position position="143"/>
    </location>
    <ligand>
        <name>NAD(+)</name>
        <dbReference type="ChEBI" id="CHEBI:57540"/>
    </ligand>
</feature>
<dbReference type="GO" id="GO:0141152">
    <property type="term" value="F:glycerol-3-phosphate dehydrogenase (NAD+) activity"/>
    <property type="evidence" value="ECO:0007669"/>
    <property type="project" value="RHEA"/>
</dbReference>
<dbReference type="PANTHER" id="PTHR11728:SF1">
    <property type="entry name" value="GLYCEROL-3-PHOSPHATE DEHYDROGENASE [NAD(+)] 2, CHLOROPLASTIC"/>
    <property type="match status" value="1"/>
</dbReference>
<dbReference type="InterPro" id="IPR006109">
    <property type="entry name" value="G3P_DH_NAD-dep_C"/>
</dbReference>
<comment type="similarity">
    <text evidence="1 9 13">Belongs to the NAD-dependent glycerol-3-phosphate dehydrogenase family.</text>
</comment>
<evidence type="ECO:0000256" key="7">
    <source>
        <dbReference type="ARBA" id="ARBA00023209"/>
    </source>
</evidence>
<evidence type="ECO:0000256" key="9">
    <source>
        <dbReference type="HAMAP-Rule" id="MF_00394"/>
    </source>
</evidence>
<feature type="binding site" evidence="9">
    <location>
        <position position="285"/>
    </location>
    <ligand>
        <name>NADPH</name>
        <dbReference type="ChEBI" id="CHEBI:57783"/>
    </ligand>
</feature>
<comment type="caution">
    <text evidence="9">Lacks conserved residue(s) required for the propagation of feature annotation.</text>
</comment>
<dbReference type="EMBL" id="MHKO01000021">
    <property type="protein sequence ID" value="OGY92429.1"/>
    <property type="molecule type" value="Genomic_DNA"/>
</dbReference>
<keyword evidence="5 9" id="KW-0520">NAD</keyword>
<dbReference type="GO" id="GO:0046168">
    <property type="term" value="P:glycerol-3-phosphate catabolic process"/>
    <property type="evidence" value="ECO:0007669"/>
    <property type="project" value="InterPro"/>
</dbReference>
<gene>
    <name evidence="9" type="primary">gpsA</name>
    <name evidence="18" type="ORF">A3H70_00445</name>
</gene>
<keyword evidence="8 9" id="KW-1208">Phospholipid metabolism</keyword>
<evidence type="ECO:0000259" key="17">
    <source>
        <dbReference type="Pfam" id="PF07479"/>
    </source>
</evidence>
<keyword evidence="15" id="KW-0812">Transmembrane</keyword>
<evidence type="ECO:0000256" key="5">
    <source>
        <dbReference type="ARBA" id="ARBA00023027"/>
    </source>
</evidence>
<dbReference type="InterPro" id="IPR006168">
    <property type="entry name" value="G3P_DH_NAD-dep"/>
</dbReference>
<feature type="binding site" evidence="9">
    <location>
        <position position="143"/>
    </location>
    <ligand>
        <name>NADPH</name>
        <dbReference type="ChEBI" id="CHEBI:57783"/>
    </ligand>
</feature>
<organism evidence="18 19">
    <name type="scientific">Candidatus Komeilibacteria bacterium RIFCSPLOWO2_02_FULL_48_11</name>
    <dbReference type="NCBI Taxonomy" id="1798553"/>
    <lineage>
        <taxon>Bacteria</taxon>
        <taxon>Candidatus Komeiliibacteriota</taxon>
    </lineage>
</organism>
<dbReference type="Gene3D" id="3.40.50.720">
    <property type="entry name" value="NAD(P)-binding Rossmann-like Domain"/>
    <property type="match status" value="1"/>
</dbReference>
<evidence type="ECO:0000256" key="10">
    <source>
        <dbReference type="PIRSR" id="PIRSR000114-1"/>
    </source>
</evidence>
<evidence type="ECO:0000256" key="15">
    <source>
        <dbReference type="SAM" id="Phobius"/>
    </source>
</evidence>
<dbReference type="GO" id="GO:0046167">
    <property type="term" value="P:glycerol-3-phosphate biosynthetic process"/>
    <property type="evidence" value="ECO:0007669"/>
    <property type="project" value="UniProtKB-UniRule"/>
</dbReference>
<feature type="binding site" evidence="9">
    <location>
        <position position="195"/>
    </location>
    <ligand>
        <name>sn-glycerol 3-phosphate</name>
        <dbReference type="ChEBI" id="CHEBI:57597"/>
    </ligand>
</feature>
<keyword evidence="9" id="KW-0963">Cytoplasm</keyword>
<feature type="binding site" evidence="11">
    <location>
        <position position="108"/>
    </location>
    <ligand>
        <name>substrate</name>
    </ligand>
</feature>
<evidence type="ECO:0000256" key="8">
    <source>
        <dbReference type="ARBA" id="ARBA00023264"/>
    </source>
</evidence>
<evidence type="ECO:0000256" key="13">
    <source>
        <dbReference type="RuleBase" id="RU000437"/>
    </source>
</evidence>